<feature type="transmembrane region" description="Helical" evidence="2">
    <location>
        <begin position="146"/>
        <end position="170"/>
    </location>
</feature>
<feature type="region of interest" description="Disordered" evidence="1">
    <location>
        <begin position="848"/>
        <end position="869"/>
    </location>
</feature>
<evidence type="ECO:0000256" key="1">
    <source>
        <dbReference type="SAM" id="MobiDB-lite"/>
    </source>
</evidence>
<reference evidence="4" key="1">
    <citation type="submission" date="2020-09" db="EMBL/GenBank/DDBJ databases">
        <title>Iningainema tapete sp. nov. (Scytonemataceae, Cyanobacteria) from greenhouses in central Florida (USA) produces two types of nodularin with biosynthetic potential for microcystin-LR and anabaenopeptins.</title>
        <authorList>
            <person name="Berthold D.E."/>
            <person name="Lefler F.W."/>
            <person name="Huang I.-S."/>
            <person name="Abdulla H."/>
            <person name="Zimba P.V."/>
            <person name="Laughinghouse H.D. IV."/>
        </authorList>
    </citation>
    <scope>NUCLEOTIDE SEQUENCE</scope>
    <source>
        <strain evidence="4">BLCCT55</strain>
    </source>
</reference>
<feature type="transmembrane region" description="Helical" evidence="2">
    <location>
        <begin position="81"/>
        <end position="100"/>
    </location>
</feature>
<protein>
    <submittedName>
        <fullName evidence="4">TIGR02921 family PEP-CTERM protein</fullName>
    </submittedName>
</protein>
<dbReference type="InterPro" id="IPR014270">
    <property type="entry name" value="PEP-CTERM_IMP"/>
</dbReference>
<keyword evidence="2" id="KW-0472">Membrane</keyword>
<feature type="transmembrane region" description="Helical" evidence="2">
    <location>
        <begin position="49"/>
        <end position="69"/>
    </location>
</feature>
<evidence type="ECO:0000259" key="3">
    <source>
        <dbReference type="PROSITE" id="PS51468"/>
    </source>
</evidence>
<comment type="caution">
    <text evidence="4">The sequence shown here is derived from an EMBL/GenBank/DDBJ whole genome shotgun (WGS) entry which is preliminary data.</text>
</comment>
<dbReference type="Proteomes" id="UP000629098">
    <property type="component" value="Unassembled WGS sequence"/>
</dbReference>
<feature type="transmembrane region" description="Helical" evidence="2">
    <location>
        <begin position="243"/>
        <end position="260"/>
    </location>
</feature>
<dbReference type="EMBL" id="JACXAE010000039">
    <property type="protein sequence ID" value="MBD2772368.1"/>
    <property type="molecule type" value="Genomic_DNA"/>
</dbReference>
<proteinExistence type="predicted"/>
<feature type="transmembrane region" description="Helical" evidence="2">
    <location>
        <begin position="12"/>
        <end position="37"/>
    </location>
</feature>
<feature type="compositionally biased region" description="Polar residues" evidence="1">
    <location>
        <begin position="857"/>
        <end position="869"/>
    </location>
</feature>
<sequence>MKWFLHTLFHAIFWIWNLAFLSVVYVGILPWIAPVIIIATFEGLIPLEFFVSLVALITVPTICTIVGVRHFSQQPVNLMRLFYGVEAPLFALCLMRLFLFREVPPASGWVLGTLCLCIGAFFLNLSSGYANRNRILAWTQAFAHSLMVLIGLYVGAVLMFYAIPTAVAIIREFFSFNWVSIFIHTITYAPYAIIWWVFIFFILVGITSTLFVAMPSALASLYILSGREILQAFASQYGRKRTWGVSLGVVTAWLLILFALQQQPQVAAFNLFQNPPTTDSSKQALLAKSDTIKAGLVNAYLSSYRYLSSNQENNHIQHLYHDFLGLPNGVAQRLQTIYNSLMSPFLYQGLPSDADKASKLYAEFFDTPIQRAERQAINHALQSTFNRDEAKAGLLNINQEKVWLAKQQVTVKENGDWADVELYEVYENQTPEQQEVFYSFSLPESAVITGLWLGNSDKLSDRFPFAVSPRGAAQQVYNQEVQRRVDPALLEQVGTRHYRLRAFPIPPKTLSGKPELLHLWLTYKVMQQQNGWAMPQLGEKRNIFWTNHTKYIRNGKTVSSPNDWLEPFISAAKLQPASHEVNFPEGYRISAQPLTAGDYSTLKGKRLAIVVDTSRSMGKHTQELSQTFASLKATSNDADVYITTSQGVPQRIDDLQRLTKLTFYGSIQLQQMMQQFLQLRGNTNYDAILMVTDEGSYELSQDSKNVLNMPAPLWMVHLGKLPPAYDDATLAVIQDSGGGVATQVAEVLQRIGTQARLGSSTVSVVDGYAWNKSKVESVATTKKDFEQLAARQLVVGLSQEKKAKQLKDLDAIHAIAKKFKIVTPYSSMIVLVNDRQKEALKRAEAKSDRFEREVESGQEQLTQPSNPFTVSATPEPEEWMLMAMVVIALIFIARRRLMSIRQ</sequence>
<keyword evidence="2" id="KW-0812">Transmembrane</keyword>
<dbReference type="AlphaFoldDB" id="A0A8J7BX71"/>
<evidence type="ECO:0000313" key="4">
    <source>
        <dbReference type="EMBL" id="MBD2772368.1"/>
    </source>
</evidence>
<dbReference type="Pfam" id="PF08487">
    <property type="entry name" value="VIT"/>
    <property type="match status" value="1"/>
</dbReference>
<dbReference type="PROSITE" id="PS51468">
    <property type="entry name" value="VIT"/>
    <property type="match status" value="1"/>
</dbReference>
<dbReference type="NCBIfam" id="TIGR02921">
    <property type="entry name" value="PEP_integral"/>
    <property type="match status" value="1"/>
</dbReference>
<organism evidence="4 5">
    <name type="scientific">Iningainema tapete BLCC-T55</name>
    <dbReference type="NCBI Taxonomy" id="2748662"/>
    <lineage>
        <taxon>Bacteria</taxon>
        <taxon>Bacillati</taxon>
        <taxon>Cyanobacteriota</taxon>
        <taxon>Cyanophyceae</taxon>
        <taxon>Nostocales</taxon>
        <taxon>Scytonemataceae</taxon>
        <taxon>Iningainema tapete</taxon>
    </lineage>
</organism>
<evidence type="ECO:0000256" key="2">
    <source>
        <dbReference type="SAM" id="Phobius"/>
    </source>
</evidence>
<gene>
    <name evidence="4" type="ORF">ICL16_09845</name>
</gene>
<name>A0A8J7BX71_9CYAN</name>
<dbReference type="RefSeq" id="WP_190826835.1">
    <property type="nucleotide sequence ID" value="NZ_CAWPPI010000039.1"/>
</dbReference>
<feature type="domain" description="VIT" evidence="3">
    <location>
        <begin position="388"/>
        <end position="523"/>
    </location>
</feature>
<feature type="transmembrane region" description="Helical" evidence="2">
    <location>
        <begin position="106"/>
        <end position="125"/>
    </location>
</feature>
<accession>A0A8J7BX71</accession>
<keyword evidence="2" id="KW-1133">Transmembrane helix</keyword>
<dbReference type="InterPro" id="IPR013694">
    <property type="entry name" value="VIT"/>
</dbReference>
<feature type="transmembrane region" description="Helical" evidence="2">
    <location>
        <begin position="193"/>
        <end position="223"/>
    </location>
</feature>
<keyword evidence="5" id="KW-1185">Reference proteome</keyword>
<evidence type="ECO:0000313" key="5">
    <source>
        <dbReference type="Proteomes" id="UP000629098"/>
    </source>
</evidence>